<dbReference type="NCBIfam" id="TIGR00829">
    <property type="entry name" value="FRU"/>
    <property type="match status" value="1"/>
</dbReference>
<protein>
    <submittedName>
        <fullName evidence="17">PTS transporter subunit EIIA</fullName>
    </submittedName>
</protein>
<dbReference type="NCBIfam" id="TIGR00848">
    <property type="entry name" value="fruA"/>
    <property type="match status" value="1"/>
</dbReference>
<dbReference type="EMBL" id="JAADJO010000005">
    <property type="protein sequence ID" value="NDJ73522.1"/>
    <property type="molecule type" value="Genomic_DNA"/>
</dbReference>
<comment type="caution">
    <text evidence="17">The sequence shown here is derived from an EMBL/GenBank/DDBJ whole genome shotgun (WGS) entry which is preliminary data.</text>
</comment>
<evidence type="ECO:0000256" key="9">
    <source>
        <dbReference type="ARBA" id="ARBA00022692"/>
    </source>
</evidence>
<dbReference type="SUPFAM" id="SSF55804">
    <property type="entry name" value="Phoshotransferase/anion transport protein"/>
    <property type="match status" value="1"/>
</dbReference>
<dbReference type="AlphaFoldDB" id="A0A6B2FWX3"/>
<dbReference type="GO" id="GO:0005886">
    <property type="term" value="C:plasma membrane"/>
    <property type="evidence" value="ECO:0007669"/>
    <property type="project" value="UniProtKB-SubCell"/>
</dbReference>
<dbReference type="GO" id="GO:0005351">
    <property type="term" value="F:carbohydrate:proton symporter activity"/>
    <property type="evidence" value="ECO:0007669"/>
    <property type="project" value="InterPro"/>
</dbReference>
<dbReference type="PROSITE" id="PS51104">
    <property type="entry name" value="PTS_EIIC_TYPE_2"/>
    <property type="match status" value="1"/>
</dbReference>
<feature type="transmembrane region" description="Helical" evidence="13">
    <location>
        <begin position="630"/>
        <end position="651"/>
    </location>
</feature>
<dbReference type="GO" id="GO:0022877">
    <property type="term" value="F:protein-N(PI)-phosphohistidine-fructose phosphotransferase system transporter activity"/>
    <property type="evidence" value="ECO:0007669"/>
    <property type="project" value="InterPro"/>
</dbReference>
<dbReference type="PROSITE" id="PS00372">
    <property type="entry name" value="PTS_EIIA_TYPE_2_HIS"/>
    <property type="match status" value="1"/>
</dbReference>
<name>A0A6B2FWX3_9LACO</name>
<keyword evidence="4" id="KW-1003">Cell membrane</keyword>
<evidence type="ECO:0000259" key="14">
    <source>
        <dbReference type="PROSITE" id="PS51094"/>
    </source>
</evidence>
<dbReference type="FunFam" id="3.40.930.10:FF:000009">
    <property type="entry name" value="PTS system, fructose specific IIABC component"/>
    <property type="match status" value="1"/>
</dbReference>
<dbReference type="PANTHER" id="PTHR30505:SF28">
    <property type="entry name" value="PTS SYSTEM 2-O-ALPHA-MANNOSYL-D-GLYCERATE-SPECIFIC EIIABC COMPONENT"/>
    <property type="match status" value="1"/>
</dbReference>
<evidence type="ECO:0000256" key="6">
    <source>
        <dbReference type="ARBA" id="ARBA00022597"/>
    </source>
</evidence>
<dbReference type="InterPro" id="IPR003501">
    <property type="entry name" value="PTS_EIIB_2/3"/>
</dbReference>
<dbReference type="InterPro" id="IPR013014">
    <property type="entry name" value="PTS_EIIC_2"/>
</dbReference>
<keyword evidence="6" id="KW-0762">Sugar transport</keyword>
<comment type="subcellular location">
    <subcellularLocation>
        <location evidence="1">Cell inner membrane</location>
        <topology evidence="1">Multi-pass membrane protein</topology>
    </subcellularLocation>
    <subcellularLocation>
        <location evidence="2">Cytoplasm</location>
    </subcellularLocation>
</comment>
<feature type="transmembrane region" description="Helical" evidence="13">
    <location>
        <begin position="592"/>
        <end position="610"/>
    </location>
</feature>
<feature type="domain" description="PTS EIIC type-2" evidence="16">
    <location>
        <begin position="307"/>
        <end position="651"/>
    </location>
</feature>
<dbReference type="CDD" id="cd05569">
    <property type="entry name" value="PTS_IIB_fructose"/>
    <property type="match status" value="1"/>
</dbReference>
<dbReference type="NCBIfam" id="TIGR01427">
    <property type="entry name" value="PTS_IIC_fructo"/>
    <property type="match status" value="1"/>
</dbReference>
<accession>A0A6B2FWX3</accession>
<feature type="compositionally biased region" description="Basic and acidic residues" evidence="12">
    <location>
        <begin position="154"/>
        <end position="173"/>
    </location>
</feature>
<keyword evidence="5" id="KW-0597">Phosphoprotein</keyword>
<dbReference type="Pfam" id="PF02302">
    <property type="entry name" value="PTS_IIB"/>
    <property type="match status" value="1"/>
</dbReference>
<feature type="transmembrane region" description="Helical" evidence="13">
    <location>
        <begin position="407"/>
        <end position="428"/>
    </location>
</feature>
<dbReference type="SUPFAM" id="SSF52794">
    <property type="entry name" value="PTS system IIB component-like"/>
    <property type="match status" value="1"/>
</dbReference>
<dbReference type="Pfam" id="PF00359">
    <property type="entry name" value="PTS_EIIA_2"/>
    <property type="match status" value="1"/>
</dbReference>
<dbReference type="InterPro" id="IPR013011">
    <property type="entry name" value="PTS_EIIB_2"/>
</dbReference>
<evidence type="ECO:0000256" key="13">
    <source>
        <dbReference type="SAM" id="Phobius"/>
    </source>
</evidence>
<gene>
    <name evidence="17" type="ORF">GWG61_03205</name>
</gene>
<keyword evidence="9 13" id="KW-0812">Transmembrane</keyword>
<feature type="domain" description="PTS EIIA type-2" evidence="14">
    <location>
        <begin position="5"/>
        <end position="149"/>
    </location>
</feature>
<organism evidence="17">
    <name type="scientific">Lactobacillus paragasseri</name>
    <dbReference type="NCBI Taxonomy" id="2107999"/>
    <lineage>
        <taxon>Bacteria</taxon>
        <taxon>Bacillati</taxon>
        <taxon>Bacillota</taxon>
        <taxon>Bacilli</taxon>
        <taxon>Lactobacillales</taxon>
        <taxon>Lactobacillaceae</taxon>
        <taxon>Lactobacillus</taxon>
    </lineage>
</organism>
<evidence type="ECO:0000256" key="2">
    <source>
        <dbReference type="ARBA" id="ARBA00004496"/>
    </source>
</evidence>
<dbReference type="RefSeq" id="WP_144356383.1">
    <property type="nucleotide sequence ID" value="NZ_CAZZQF010000001.1"/>
</dbReference>
<feature type="transmembrane region" description="Helical" evidence="13">
    <location>
        <begin position="347"/>
        <end position="371"/>
    </location>
</feature>
<dbReference type="PROSITE" id="PS51094">
    <property type="entry name" value="PTS_EIIA_TYPE_2"/>
    <property type="match status" value="1"/>
</dbReference>
<evidence type="ECO:0000256" key="3">
    <source>
        <dbReference type="ARBA" id="ARBA00022448"/>
    </source>
</evidence>
<reference evidence="17" key="1">
    <citation type="submission" date="2020-01" db="EMBL/GenBank/DDBJ databases">
        <title>Vaginal microbiome of pregnant Indian women: Insights into the genome of dominants Lactobacillus species.</title>
        <authorList>
            <person name="Das B."/>
            <person name="Mehta O."/>
            <person name="Ghosh T.S."/>
            <person name="Kothidar A."/>
            <person name="Gowtham M.R."/>
            <person name="Mitra R."/>
            <person name="Kshetrapal P."/>
            <person name="Wadhwa N."/>
            <person name="Thiruvengadam R."/>
            <person name="Nair G.B."/>
            <person name="Bhatnagar S."/>
            <person name="Das B."/>
        </authorList>
    </citation>
    <scope>NUCLEOTIDE SEQUENCE</scope>
    <source>
        <strain evidence="17">Indica</strain>
    </source>
</reference>
<dbReference type="GO" id="GO:0090563">
    <property type="term" value="F:protein-phosphocysteine-sugar phosphotransferase activity"/>
    <property type="evidence" value="ECO:0007669"/>
    <property type="project" value="TreeGrafter"/>
</dbReference>
<proteinExistence type="predicted"/>
<dbReference type="CDD" id="cd00211">
    <property type="entry name" value="PTS_IIA_fru"/>
    <property type="match status" value="1"/>
</dbReference>
<dbReference type="GO" id="GO:0005737">
    <property type="term" value="C:cytoplasm"/>
    <property type="evidence" value="ECO:0007669"/>
    <property type="project" value="UniProtKB-SubCell"/>
</dbReference>
<keyword evidence="7" id="KW-0808">Transferase</keyword>
<dbReference type="Gene3D" id="3.40.930.10">
    <property type="entry name" value="Mannitol-specific EII, Chain A"/>
    <property type="match status" value="1"/>
</dbReference>
<feature type="transmembrane region" description="Helical" evidence="13">
    <location>
        <begin position="489"/>
        <end position="508"/>
    </location>
</feature>
<evidence type="ECO:0000256" key="12">
    <source>
        <dbReference type="SAM" id="MobiDB-lite"/>
    </source>
</evidence>
<dbReference type="InterPro" id="IPR036095">
    <property type="entry name" value="PTS_EIIB-like_sf"/>
</dbReference>
<feature type="transmembrane region" description="Helical" evidence="13">
    <location>
        <begin position="318"/>
        <end position="335"/>
    </location>
</feature>
<sequence length="661" mass="70705">MKIEDLLSPDLMIMDLKATTQEEAIKEMADLEVKQDVVNNEDEFIKSIWAREKESTTGIGDGIAMPHARNKYINRAAVLFAKSPKGIDYNSLDGQPVHLFFMITAPAGADNTHLQALAKLSSLLINPDVVNALKAATKPEEVIDIFKKAEAEKDAQDKADAEKRKAEAAKEAAKPANEQKPLIVGVTACINGIAHTYMAQEALIKAGKKLGVDVRIETNGSEGVKDRLTPEEIKRAKGVVIASDKKVEMPRFDGKELVMKPVVDGINHPQELIEDILENKAPIYHADSNASANDDSAKEKQGLWASIYKNLMSGISHMLPFVIGGGILMAISFIVENYMAGGAKNPAFIFLNSAGNLAFAFMVPVLAAYIAESIGDLPALMPGFVGGYMAAIVNGTNGLQVNVQAHAVSPAGFLGGIAAGFIAGYMMIGLKKLFAKLPKSVEGMKPMLIYPILGLLFIALIMFYIINPIFSSINFAITHFLNSMGTGNLVILTLILAGMMAIDMGGPFNKAAYVFASGAFANDPHSATAAVMMAAVMVGGMVPPFATAIGTTFFKNRYTKEERRAGVSNWILGFSFITEGAIPFAAADPGRVIPSCVIGSAVGGLLVGLWHIQVPAPHGGLWVSPLSNHILLYFVATIIGSIVAGLIMSFWKKPISKDPDE</sequence>
<dbReference type="InterPro" id="IPR006327">
    <property type="entry name" value="PTS_IIC_fruc"/>
</dbReference>
<evidence type="ECO:0000256" key="5">
    <source>
        <dbReference type="ARBA" id="ARBA00022553"/>
    </source>
</evidence>
<evidence type="ECO:0000256" key="1">
    <source>
        <dbReference type="ARBA" id="ARBA00004429"/>
    </source>
</evidence>
<keyword evidence="3" id="KW-0813">Transport</keyword>
<keyword evidence="11 13" id="KW-0472">Membrane</keyword>
<dbReference type="InterPro" id="IPR003352">
    <property type="entry name" value="PTS_EIIC"/>
</dbReference>
<dbReference type="Gene3D" id="3.40.50.2300">
    <property type="match status" value="1"/>
</dbReference>
<evidence type="ECO:0000256" key="8">
    <source>
        <dbReference type="ARBA" id="ARBA00022683"/>
    </source>
</evidence>
<dbReference type="Pfam" id="PF02378">
    <property type="entry name" value="PTS_EIIC"/>
    <property type="match status" value="1"/>
</dbReference>
<dbReference type="InterPro" id="IPR016152">
    <property type="entry name" value="PTrfase/Anion_transptr"/>
</dbReference>
<evidence type="ECO:0000313" key="17">
    <source>
        <dbReference type="EMBL" id="NDJ73522.1"/>
    </source>
</evidence>
<dbReference type="InterPro" id="IPR003353">
    <property type="entry name" value="PTS_IIB_fruc"/>
</dbReference>
<dbReference type="PANTHER" id="PTHR30505">
    <property type="entry name" value="FRUCTOSE-LIKE PERMEASE"/>
    <property type="match status" value="1"/>
</dbReference>
<feature type="domain" description="PTS EIIB type-2" evidence="15">
    <location>
        <begin position="183"/>
        <end position="278"/>
    </location>
</feature>
<dbReference type="InterPro" id="IPR050864">
    <property type="entry name" value="Bacterial_PTS_Sugar_Transport"/>
</dbReference>
<feature type="transmembrane region" description="Helical" evidence="13">
    <location>
        <begin position="377"/>
        <end position="395"/>
    </location>
</feature>
<evidence type="ECO:0000256" key="10">
    <source>
        <dbReference type="ARBA" id="ARBA00022989"/>
    </source>
</evidence>
<evidence type="ECO:0000256" key="7">
    <source>
        <dbReference type="ARBA" id="ARBA00022679"/>
    </source>
</evidence>
<feature type="region of interest" description="Disordered" evidence="12">
    <location>
        <begin position="154"/>
        <end position="174"/>
    </location>
</feature>
<dbReference type="PROSITE" id="PS51099">
    <property type="entry name" value="PTS_EIIB_TYPE_2"/>
    <property type="match status" value="1"/>
</dbReference>
<evidence type="ECO:0000256" key="4">
    <source>
        <dbReference type="ARBA" id="ARBA00022475"/>
    </source>
</evidence>
<dbReference type="InterPro" id="IPR004715">
    <property type="entry name" value="PTS_IIA_fruc"/>
</dbReference>
<dbReference type="GO" id="GO:0009401">
    <property type="term" value="P:phosphoenolpyruvate-dependent sugar phosphotransferase system"/>
    <property type="evidence" value="ECO:0007669"/>
    <property type="project" value="UniProtKB-KW"/>
</dbReference>
<feature type="transmembrane region" description="Helical" evidence="13">
    <location>
        <begin position="448"/>
        <end position="477"/>
    </location>
</feature>
<keyword evidence="10 13" id="KW-1133">Transmembrane helix</keyword>
<dbReference type="InterPro" id="IPR002178">
    <property type="entry name" value="PTS_EIIA_type-2_dom"/>
</dbReference>
<evidence type="ECO:0000259" key="15">
    <source>
        <dbReference type="PROSITE" id="PS51099"/>
    </source>
</evidence>
<evidence type="ECO:0000259" key="16">
    <source>
        <dbReference type="PROSITE" id="PS51104"/>
    </source>
</evidence>
<keyword evidence="8" id="KW-0598">Phosphotransferase system</keyword>
<feature type="transmembrane region" description="Helical" evidence="13">
    <location>
        <begin position="528"/>
        <end position="554"/>
    </location>
</feature>
<evidence type="ECO:0000256" key="11">
    <source>
        <dbReference type="ARBA" id="ARBA00023136"/>
    </source>
</evidence>